<feature type="region of interest" description="Disordered" evidence="1">
    <location>
        <begin position="1"/>
        <end position="57"/>
    </location>
</feature>
<keyword evidence="3" id="KW-1185">Reference proteome</keyword>
<protein>
    <recommendedName>
        <fullName evidence="4">F-box domain-containing protein</fullName>
    </recommendedName>
</protein>
<dbReference type="EMBL" id="LVVM01006501">
    <property type="protein sequence ID" value="OJA07927.1"/>
    <property type="molecule type" value="Genomic_DNA"/>
</dbReference>
<evidence type="ECO:0000313" key="2">
    <source>
        <dbReference type="EMBL" id="OJA07927.1"/>
    </source>
</evidence>
<accession>A0A1J8PH63</accession>
<dbReference type="STRING" id="180088.A0A1J8PH63"/>
<feature type="compositionally biased region" description="Basic and acidic residues" evidence="1">
    <location>
        <begin position="1"/>
        <end position="10"/>
    </location>
</feature>
<dbReference type="Proteomes" id="UP000183567">
    <property type="component" value="Unassembled WGS sequence"/>
</dbReference>
<dbReference type="AlphaFoldDB" id="A0A1J8PH63"/>
<proteinExistence type="predicted"/>
<evidence type="ECO:0000256" key="1">
    <source>
        <dbReference type="SAM" id="MobiDB-lite"/>
    </source>
</evidence>
<comment type="caution">
    <text evidence="2">The sequence shown here is derived from an EMBL/GenBank/DDBJ whole genome shotgun (WGS) entry which is preliminary data.</text>
</comment>
<reference evidence="2 3" key="1">
    <citation type="submission" date="2016-03" db="EMBL/GenBank/DDBJ databases">
        <title>Comparative genomics of the ectomycorrhizal sister species Rhizopogon vinicolor and Rhizopogon vesiculosus (Basidiomycota: Boletales) reveals a divergence of the mating type B locus.</title>
        <authorList>
            <person name="Mujic A.B."/>
            <person name="Kuo A."/>
            <person name="Tritt A."/>
            <person name="Lipzen A."/>
            <person name="Chen C."/>
            <person name="Johnson J."/>
            <person name="Sharma A."/>
            <person name="Barry K."/>
            <person name="Grigoriev I.V."/>
            <person name="Spatafora J.W."/>
        </authorList>
    </citation>
    <scope>NUCLEOTIDE SEQUENCE [LARGE SCALE GENOMIC DNA]</scope>
    <source>
        <strain evidence="2 3">AM-OR11-056</strain>
    </source>
</reference>
<sequence>MSLEYPHSDGDPESMDYDSPLTELEDSGTEYSRETQSEDSGSGYGRETSKKPVKKRAKAVKVAVKKAVPAAKAKASRRKKTLSLIVTMPFDIFGLLQPLDLLHLSCTNKAFCEVLSSNNAASVWKTVRVNRGGVPDCMPGMSEVQWANLFFGGSRCHTCGTSKILRIDFGIRRRACTTCLKKNLVFESSFSSKFPGFNPLIMDLIPFTNIGGWTREQFGACQEDAYMGKPGAKQALEVFIESRRKYVASVINHVAVCNNWVNEDRKRRLNDIAELRSQNEKLIRVRLLDLGHNTQDVESLFLCRDIDVDKELTDARWKRLLPNIERRLSEVKEERLLEEQMIASYARRRHLMLIYNAYVRQFRATQWASMPVNKEFFKFPDVAEFIDSPPSEGKYSEACRTMMDRLRVPELCAEYVHRKKLALAQLLASSGDISQDNPDASKSSLVGLDPEITTAGAMDQLQCHFFCSGCPPKSENGGSYRMAMDWRQSVFHYVELRDASHSEPRWELLSAAQLEAVQSSRAPEYPGPYDEICYCNKCDKHFGNAVTKAVVIDHLRSHGITSPKEGVDFIYAEDLIKRPPPGTKIFVIPQVFRKPIEPGKFLPKGGKQSYCCQRCPRSSRTFVLGGVRHHLRDKHETVSPIEGVDYYDIK</sequence>
<organism evidence="2 3">
    <name type="scientific">Rhizopogon vesiculosus</name>
    <dbReference type="NCBI Taxonomy" id="180088"/>
    <lineage>
        <taxon>Eukaryota</taxon>
        <taxon>Fungi</taxon>
        <taxon>Dikarya</taxon>
        <taxon>Basidiomycota</taxon>
        <taxon>Agaricomycotina</taxon>
        <taxon>Agaricomycetes</taxon>
        <taxon>Agaricomycetidae</taxon>
        <taxon>Boletales</taxon>
        <taxon>Suillineae</taxon>
        <taxon>Rhizopogonaceae</taxon>
        <taxon>Rhizopogon</taxon>
    </lineage>
</organism>
<gene>
    <name evidence="2" type="ORF">AZE42_03679</name>
</gene>
<evidence type="ECO:0008006" key="4">
    <source>
        <dbReference type="Google" id="ProtNLM"/>
    </source>
</evidence>
<name>A0A1J8PH63_9AGAM</name>
<dbReference type="OrthoDB" id="2322499at2759"/>
<evidence type="ECO:0000313" key="3">
    <source>
        <dbReference type="Proteomes" id="UP000183567"/>
    </source>
</evidence>